<evidence type="ECO:0000259" key="6">
    <source>
        <dbReference type="PROSITE" id="PS50949"/>
    </source>
</evidence>
<dbReference type="PANTHER" id="PTHR46577">
    <property type="entry name" value="HTH-TYPE TRANSCRIPTIONAL REGULATORY PROTEIN GABR"/>
    <property type="match status" value="1"/>
</dbReference>
<dbReference type="GO" id="GO:0008483">
    <property type="term" value="F:transaminase activity"/>
    <property type="evidence" value="ECO:0007669"/>
    <property type="project" value="UniProtKB-KW"/>
</dbReference>
<dbReference type="GO" id="GO:0003700">
    <property type="term" value="F:DNA-binding transcription factor activity"/>
    <property type="evidence" value="ECO:0007669"/>
    <property type="project" value="InterPro"/>
</dbReference>
<dbReference type="InterPro" id="IPR051446">
    <property type="entry name" value="HTH_trans_reg/aminotransferase"/>
</dbReference>
<dbReference type="Pfam" id="PF00392">
    <property type="entry name" value="GntR"/>
    <property type="match status" value="1"/>
</dbReference>
<keyword evidence="4" id="KW-0238">DNA-binding</keyword>
<dbReference type="Gene3D" id="1.10.10.10">
    <property type="entry name" value="Winged helix-like DNA-binding domain superfamily/Winged helix DNA-binding domain"/>
    <property type="match status" value="1"/>
</dbReference>
<dbReference type="PROSITE" id="PS50949">
    <property type="entry name" value="HTH_GNTR"/>
    <property type="match status" value="1"/>
</dbReference>
<dbReference type="AlphaFoldDB" id="A0A7W7QCA6"/>
<keyword evidence="3" id="KW-0805">Transcription regulation</keyword>
<dbReference type="RefSeq" id="WP_184814843.1">
    <property type="nucleotide sequence ID" value="NZ_JACHJQ010000008.1"/>
</dbReference>
<evidence type="ECO:0000256" key="4">
    <source>
        <dbReference type="ARBA" id="ARBA00023125"/>
    </source>
</evidence>
<comment type="similarity">
    <text evidence="1">In the C-terminal section; belongs to the class-I pyridoxal-phosphate-dependent aminotransferase family.</text>
</comment>
<keyword evidence="5" id="KW-0804">Transcription</keyword>
<comment type="caution">
    <text evidence="7">The sequence shown here is derived from an EMBL/GenBank/DDBJ whole genome shotgun (WGS) entry which is preliminary data.</text>
</comment>
<dbReference type="InterPro" id="IPR000524">
    <property type="entry name" value="Tscrpt_reg_HTH_GntR"/>
</dbReference>
<dbReference type="InterPro" id="IPR036390">
    <property type="entry name" value="WH_DNA-bd_sf"/>
</dbReference>
<dbReference type="InterPro" id="IPR004839">
    <property type="entry name" value="Aminotransferase_I/II_large"/>
</dbReference>
<dbReference type="Proteomes" id="UP000520767">
    <property type="component" value="Unassembled WGS sequence"/>
</dbReference>
<keyword evidence="7" id="KW-0808">Transferase</keyword>
<name>A0A7W7QCA6_9PSEU</name>
<dbReference type="InterPro" id="IPR015421">
    <property type="entry name" value="PyrdxlP-dep_Trfase_major"/>
</dbReference>
<dbReference type="PRINTS" id="PR00035">
    <property type="entry name" value="HTHGNTR"/>
</dbReference>
<keyword evidence="8" id="KW-1185">Reference proteome</keyword>
<dbReference type="InterPro" id="IPR036388">
    <property type="entry name" value="WH-like_DNA-bd_sf"/>
</dbReference>
<dbReference type="SMART" id="SM00345">
    <property type="entry name" value="HTH_GNTR"/>
    <property type="match status" value="1"/>
</dbReference>
<evidence type="ECO:0000256" key="3">
    <source>
        <dbReference type="ARBA" id="ARBA00023015"/>
    </source>
</evidence>
<dbReference type="Pfam" id="PF00155">
    <property type="entry name" value="Aminotran_1_2"/>
    <property type="match status" value="1"/>
</dbReference>
<keyword evidence="7" id="KW-0032">Aminotransferase</keyword>
<dbReference type="GO" id="GO:0030170">
    <property type="term" value="F:pyridoxal phosphate binding"/>
    <property type="evidence" value="ECO:0007669"/>
    <property type="project" value="InterPro"/>
</dbReference>
<accession>A0A7W7QCA6</accession>
<dbReference type="CDD" id="cd07377">
    <property type="entry name" value="WHTH_GntR"/>
    <property type="match status" value="1"/>
</dbReference>
<protein>
    <submittedName>
        <fullName evidence="7">GntR family transcriptional regulator/MocR family aminotransferase</fullName>
    </submittedName>
</protein>
<dbReference type="GO" id="GO:0003677">
    <property type="term" value="F:DNA binding"/>
    <property type="evidence" value="ECO:0007669"/>
    <property type="project" value="UniProtKB-KW"/>
</dbReference>
<dbReference type="EMBL" id="JACHJQ010000008">
    <property type="protein sequence ID" value="MBB4910808.1"/>
    <property type="molecule type" value="Genomic_DNA"/>
</dbReference>
<keyword evidence="2" id="KW-0663">Pyridoxal phosphate</keyword>
<dbReference type="InterPro" id="IPR015424">
    <property type="entry name" value="PyrdxlP-dep_Trfase"/>
</dbReference>
<feature type="domain" description="HTH gntR-type" evidence="6">
    <location>
        <begin position="38"/>
        <end position="106"/>
    </location>
</feature>
<evidence type="ECO:0000256" key="5">
    <source>
        <dbReference type="ARBA" id="ARBA00023163"/>
    </source>
</evidence>
<evidence type="ECO:0000313" key="8">
    <source>
        <dbReference type="Proteomes" id="UP000520767"/>
    </source>
</evidence>
<organism evidence="7 8">
    <name type="scientific">Actinophytocola algeriensis</name>
    <dbReference type="NCBI Taxonomy" id="1768010"/>
    <lineage>
        <taxon>Bacteria</taxon>
        <taxon>Bacillati</taxon>
        <taxon>Actinomycetota</taxon>
        <taxon>Actinomycetes</taxon>
        <taxon>Pseudonocardiales</taxon>
        <taxon>Pseudonocardiaceae</taxon>
    </lineage>
</organism>
<dbReference type="SUPFAM" id="SSF53383">
    <property type="entry name" value="PLP-dependent transferases"/>
    <property type="match status" value="1"/>
</dbReference>
<dbReference type="CDD" id="cd00609">
    <property type="entry name" value="AAT_like"/>
    <property type="match status" value="1"/>
</dbReference>
<evidence type="ECO:0000313" key="7">
    <source>
        <dbReference type="EMBL" id="MBB4910808.1"/>
    </source>
</evidence>
<dbReference type="PANTHER" id="PTHR46577:SF1">
    <property type="entry name" value="HTH-TYPE TRANSCRIPTIONAL REGULATORY PROTEIN GABR"/>
    <property type="match status" value="1"/>
</dbReference>
<sequence length="483" mass="51125">MSATVGNFGTAVPSNPVVVSQTNFAWATLLDVGPPASGRLHDRLAQALRTVIRDGRLAEGAALPPSRALAEELGCSRWVVTEAYGRLTAEGYLAARVGSATRVSWVPDVAPHPEPPRGPATPPVRYDLSPGLPDLRAFPRRRWAEAVRAVVDSAVHHDLGLPDPAGHAAARTTVAQYLRRSRGAAAHPSSVIICAGITDGLDRSCRALRAEGITDVAVEHPGWPRLRDAATSAGLRVHPVPVDENGLCVDDLARTPARAVVVGAAHQFPTGTVLSPARRARLVRWAQDVDGFVVEDDYDAEFRYDHHPVAVMQGMAPGRVFLLGSVSKTLSPALGVGWLVAPGAMAAALRAANPVAAAPPVLDQLALATFIDRGWYDAHLRAARRRYRTRRDLLVRTLTELIPDGRAAGTAAGLHILLHLPDGTDTRAVVRAAAAAGLSVSDLDDYRTERSADAGRALVLGYGNIGDTEIPSAVALLRDSLPG</sequence>
<dbReference type="Gene3D" id="3.40.640.10">
    <property type="entry name" value="Type I PLP-dependent aspartate aminotransferase-like (Major domain)"/>
    <property type="match status" value="1"/>
</dbReference>
<gene>
    <name evidence="7" type="ORF">FHR82_007067</name>
</gene>
<reference evidence="7 8" key="1">
    <citation type="submission" date="2020-08" db="EMBL/GenBank/DDBJ databases">
        <title>Genomic Encyclopedia of Type Strains, Phase III (KMG-III): the genomes of soil and plant-associated and newly described type strains.</title>
        <authorList>
            <person name="Whitman W."/>
        </authorList>
    </citation>
    <scope>NUCLEOTIDE SEQUENCE [LARGE SCALE GENOMIC DNA]</scope>
    <source>
        <strain evidence="7 8">CECT 8960</strain>
    </source>
</reference>
<evidence type="ECO:0000256" key="2">
    <source>
        <dbReference type="ARBA" id="ARBA00022898"/>
    </source>
</evidence>
<evidence type="ECO:0000256" key="1">
    <source>
        <dbReference type="ARBA" id="ARBA00005384"/>
    </source>
</evidence>
<dbReference type="SUPFAM" id="SSF46785">
    <property type="entry name" value="Winged helix' DNA-binding domain"/>
    <property type="match status" value="1"/>
</dbReference>
<proteinExistence type="inferred from homology"/>